<reference evidence="1 4" key="2">
    <citation type="submission" date="2022-05" db="EMBL/GenBank/DDBJ databases">
        <title>Genome Sequencing of Bee-Associated Microbes.</title>
        <authorList>
            <person name="Dunlap C."/>
        </authorList>
    </citation>
    <scope>NUCLEOTIDE SEQUENCE [LARGE SCALE GENOMIC DNA]</scope>
    <source>
        <strain evidence="1 4">NRRL B-23120</strain>
    </source>
</reference>
<dbReference type="Proteomes" id="UP000288943">
    <property type="component" value="Chromosome"/>
</dbReference>
<dbReference type="Proteomes" id="UP001527202">
    <property type="component" value="Unassembled WGS sequence"/>
</dbReference>
<protein>
    <submittedName>
        <fullName evidence="2">Uncharacterized protein</fullName>
    </submittedName>
</protein>
<evidence type="ECO:0000313" key="1">
    <source>
        <dbReference type="EMBL" id="MCY9595552.1"/>
    </source>
</evidence>
<dbReference type="RefSeq" id="WP_042229627.1">
    <property type="nucleotide sequence ID" value="NZ_CP026520.1"/>
</dbReference>
<keyword evidence="4" id="KW-1185">Reference proteome</keyword>
<proteinExistence type="predicted"/>
<evidence type="ECO:0000313" key="4">
    <source>
        <dbReference type="Proteomes" id="UP001527202"/>
    </source>
</evidence>
<dbReference type="GeneID" id="95374453"/>
<name>A0A410WST3_9BACL</name>
<reference evidence="2 3" key="1">
    <citation type="submission" date="2018-01" db="EMBL/GenBank/DDBJ databases">
        <title>The whole genome sequencing and assembly of Paenibacillus chitinolyticus KCCM 41400 strain.</title>
        <authorList>
            <person name="Kim J.-Y."/>
            <person name="Park M.-K."/>
            <person name="Lee Y.-J."/>
            <person name="Yi H."/>
            <person name="Bahn Y.-S."/>
            <person name="Kim J.F."/>
            <person name="Lee D.-W."/>
        </authorList>
    </citation>
    <scope>NUCLEOTIDE SEQUENCE [LARGE SCALE GENOMIC DNA]</scope>
    <source>
        <strain evidence="2 3">KCCM 41400</strain>
    </source>
</reference>
<sequence>MSTIVYIWDRTRDGADLENLRAELSRTIREYGYSVSAASDNEGLADFLLLSEAETTEGNAENKSVLIVTDDEEVLSDSVCYRSAEEIWQTPFDVGGIVLLAEILGFAHRFTGFSYSPMCLVHVPSRSLSYHRLVSYWIHKSGRKVR</sequence>
<dbReference type="KEGG" id="pchi:PC41400_06425"/>
<dbReference type="AlphaFoldDB" id="A0A410WST3"/>
<dbReference type="OrthoDB" id="2607848at2"/>
<evidence type="ECO:0000313" key="3">
    <source>
        <dbReference type="Proteomes" id="UP000288943"/>
    </source>
</evidence>
<dbReference type="EMBL" id="JAMDMJ010000008">
    <property type="protein sequence ID" value="MCY9595552.1"/>
    <property type="molecule type" value="Genomic_DNA"/>
</dbReference>
<organism evidence="2 3">
    <name type="scientific">Paenibacillus chitinolyticus</name>
    <dbReference type="NCBI Taxonomy" id="79263"/>
    <lineage>
        <taxon>Bacteria</taxon>
        <taxon>Bacillati</taxon>
        <taxon>Bacillota</taxon>
        <taxon>Bacilli</taxon>
        <taxon>Bacillales</taxon>
        <taxon>Paenibacillaceae</taxon>
        <taxon>Paenibacillus</taxon>
    </lineage>
</organism>
<evidence type="ECO:0000313" key="2">
    <source>
        <dbReference type="EMBL" id="QAV17317.1"/>
    </source>
</evidence>
<dbReference type="EMBL" id="CP026520">
    <property type="protein sequence ID" value="QAV17317.1"/>
    <property type="molecule type" value="Genomic_DNA"/>
</dbReference>
<gene>
    <name evidence="1" type="ORF">M5X16_07200</name>
    <name evidence="2" type="ORF">PC41400_06425</name>
</gene>
<accession>A0A410WST3</accession>